<keyword evidence="3 6" id="KW-0812">Transmembrane</keyword>
<evidence type="ECO:0000256" key="6">
    <source>
        <dbReference type="SAM" id="Phobius"/>
    </source>
</evidence>
<reference evidence="7 8" key="1">
    <citation type="submission" date="2017-10" db="EMBL/GenBank/DDBJ databases">
        <title>Complete genome sequence of Collinsella aerofaciens isolated from the gut of a healthy adult Indian.</title>
        <authorList>
            <person name="Bag S."/>
            <person name="Ghosh T.S."/>
            <person name="Das B."/>
        </authorList>
    </citation>
    <scope>NUCLEOTIDE SEQUENCE [LARGE SCALE GENOMIC DNA]</scope>
    <source>
        <strain evidence="8">indica</strain>
    </source>
</reference>
<sequence length="266" mass="28580">MEAFSFGSYYPGDSAIHRLDPRTKLLLGFVFLITTLTVSGFRGLAPVAIFVVLIYAVSRVPVRRVLSSMAPLLAIVVVVAVLNLFTDQSGRILWQLGFLRISEGSLHSAAFMTCRLTLMMACMSAITLTTPTLDLTAGFERLLAPFARVGLPAHELGMIMGIALRFMPQFATEMKQTADAQASRGARVTGGPLGGVRMLGSVAIPLFTGVFRHAETLSAAMDARCYHGEQGRTRLHALMFGRVDALAAAAIALLVTVVLVVNLQLV</sequence>
<feature type="transmembrane region" description="Helical" evidence="6">
    <location>
        <begin position="64"/>
        <end position="85"/>
    </location>
</feature>
<dbReference type="EMBL" id="CP024160">
    <property type="protein sequence ID" value="ATP54069.1"/>
    <property type="molecule type" value="Genomic_DNA"/>
</dbReference>
<evidence type="ECO:0000313" key="7">
    <source>
        <dbReference type="EMBL" id="ATP54069.1"/>
    </source>
</evidence>
<evidence type="ECO:0000256" key="3">
    <source>
        <dbReference type="ARBA" id="ARBA00022692"/>
    </source>
</evidence>
<feature type="transmembrane region" description="Helical" evidence="6">
    <location>
        <begin position="243"/>
        <end position="265"/>
    </location>
</feature>
<proteinExistence type="predicted"/>
<dbReference type="InterPro" id="IPR051611">
    <property type="entry name" value="ECF_transporter_component"/>
</dbReference>
<dbReference type="PANTHER" id="PTHR34857">
    <property type="entry name" value="SLL0384 PROTEIN"/>
    <property type="match status" value="1"/>
</dbReference>
<name>A0A2D1TXI7_9ACTN</name>
<dbReference type="PANTHER" id="PTHR34857:SF2">
    <property type="entry name" value="SLL0384 PROTEIN"/>
    <property type="match status" value="1"/>
</dbReference>
<dbReference type="RefSeq" id="WP_099432119.1">
    <property type="nucleotide sequence ID" value="NZ_CP024160.1"/>
</dbReference>
<dbReference type="CDD" id="cd16914">
    <property type="entry name" value="EcfT"/>
    <property type="match status" value="1"/>
</dbReference>
<evidence type="ECO:0000256" key="1">
    <source>
        <dbReference type="ARBA" id="ARBA00004141"/>
    </source>
</evidence>
<evidence type="ECO:0000256" key="4">
    <source>
        <dbReference type="ARBA" id="ARBA00022989"/>
    </source>
</evidence>
<dbReference type="GO" id="GO:0005886">
    <property type="term" value="C:plasma membrane"/>
    <property type="evidence" value="ECO:0007669"/>
    <property type="project" value="UniProtKB-ARBA"/>
</dbReference>
<keyword evidence="2" id="KW-1003">Cell membrane</keyword>
<evidence type="ECO:0000256" key="5">
    <source>
        <dbReference type="ARBA" id="ARBA00023136"/>
    </source>
</evidence>
<evidence type="ECO:0000256" key="2">
    <source>
        <dbReference type="ARBA" id="ARBA00022475"/>
    </source>
</evidence>
<feature type="transmembrane region" description="Helical" evidence="6">
    <location>
        <begin position="25"/>
        <end position="58"/>
    </location>
</feature>
<evidence type="ECO:0000313" key="8">
    <source>
        <dbReference type="Proteomes" id="UP000225608"/>
    </source>
</evidence>
<comment type="subcellular location">
    <subcellularLocation>
        <location evidence="1">Membrane</location>
        <topology evidence="1">Multi-pass membrane protein</topology>
    </subcellularLocation>
</comment>
<dbReference type="KEGG" id="caer:CSV91_05660"/>
<dbReference type="InterPro" id="IPR003339">
    <property type="entry name" value="ABC/ECF_trnsptr_transmembrane"/>
</dbReference>
<gene>
    <name evidence="7" type="ORF">CSV91_05660</name>
</gene>
<protein>
    <submittedName>
        <fullName evidence="7">Cobalt ABC transporter</fullName>
    </submittedName>
</protein>
<organism evidence="7 8">
    <name type="scientific">Collinsella aerofaciens</name>
    <dbReference type="NCBI Taxonomy" id="74426"/>
    <lineage>
        <taxon>Bacteria</taxon>
        <taxon>Bacillati</taxon>
        <taxon>Actinomycetota</taxon>
        <taxon>Coriobacteriia</taxon>
        <taxon>Coriobacteriales</taxon>
        <taxon>Coriobacteriaceae</taxon>
        <taxon>Collinsella</taxon>
    </lineage>
</organism>
<dbReference type="Pfam" id="PF02361">
    <property type="entry name" value="CbiQ"/>
    <property type="match status" value="1"/>
</dbReference>
<accession>A0A2D1TXI7</accession>
<keyword evidence="5 6" id="KW-0472">Membrane</keyword>
<dbReference type="Proteomes" id="UP000225608">
    <property type="component" value="Chromosome"/>
</dbReference>
<dbReference type="AlphaFoldDB" id="A0A2D1TXI7"/>
<keyword evidence="4 6" id="KW-1133">Transmembrane helix</keyword>